<evidence type="ECO:0000256" key="3">
    <source>
        <dbReference type="ARBA" id="ARBA00023163"/>
    </source>
</evidence>
<dbReference type="Pfam" id="PF00440">
    <property type="entry name" value="TetR_N"/>
    <property type="match status" value="1"/>
</dbReference>
<dbReference type="Pfam" id="PF14246">
    <property type="entry name" value="TetR_C_7"/>
    <property type="match status" value="1"/>
</dbReference>
<dbReference type="Gene3D" id="1.10.10.60">
    <property type="entry name" value="Homeodomain-like"/>
    <property type="match status" value="1"/>
</dbReference>
<gene>
    <name evidence="6" type="ORF">D2T29_21970</name>
</gene>
<dbReference type="PRINTS" id="PR00455">
    <property type="entry name" value="HTHTETR"/>
</dbReference>
<evidence type="ECO:0000313" key="7">
    <source>
        <dbReference type="Proteomes" id="UP000284451"/>
    </source>
</evidence>
<dbReference type="EMBL" id="SAUY01000067">
    <property type="protein sequence ID" value="RWR25504.1"/>
    <property type="molecule type" value="Genomic_DNA"/>
</dbReference>
<dbReference type="InterPro" id="IPR036271">
    <property type="entry name" value="Tet_transcr_reg_TetR-rel_C_sf"/>
</dbReference>
<evidence type="ECO:0000313" key="6">
    <source>
        <dbReference type="EMBL" id="RWR25504.1"/>
    </source>
</evidence>
<dbReference type="GO" id="GO:0003700">
    <property type="term" value="F:DNA-binding transcription factor activity"/>
    <property type="evidence" value="ECO:0007669"/>
    <property type="project" value="TreeGrafter"/>
</dbReference>
<dbReference type="Gene3D" id="1.10.357.10">
    <property type="entry name" value="Tetracycline Repressor, domain 2"/>
    <property type="match status" value="1"/>
</dbReference>
<dbReference type="FunFam" id="1.10.10.60:FF:000141">
    <property type="entry name" value="TetR family transcriptional regulator"/>
    <property type="match status" value="1"/>
</dbReference>
<organism evidence="6 7">
    <name type="scientific">Paenirhodobacter populi</name>
    <dbReference type="NCBI Taxonomy" id="2306993"/>
    <lineage>
        <taxon>Bacteria</taxon>
        <taxon>Pseudomonadati</taxon>
        <taxon>Pseudomonadota</taxon>
        <taxon>Alphaproteobacteria</taxon>
        <taxon>Rhodobacterales</taxon>
        <taxon>Rhodobacter group</taxon>
        <taxon>Paenirhodobacter</taxon>
    </lineage>
</organism>
<sequence length="214" mass="23526">MNQTTKATRVPQAARRAAILDAAAKVFLDHGYAAASIDAVIERIGGSKRNIYSIFGSKEGLFNAIVEEKAEDLFNILSVQGDIRKEFQEKLFEFAVRLLEIFMSPQMAGVYRVVISEASRLPNLASSFYRNGPGRSAVALAGILDDAVRRGEIFVDDTKEAAEQFIGILRGNIYLEFVLGLREPLEPDEIVASARRAVRLFMNGVAVTSSRVPT</sequence>
<keyword evidence="3" id="KW-0804">Transcription</keyword>
<accession>A0A443JYE6</accession>
<dbReference type="AlphaFoldDB" id="A0A443JYE6"/>
<dbReference type="GO" id="GO:0000976">
    <property type="term" value="F:transcription cis-regulatory region binding"/>
    <property type="evidence" value="ECO:0007669"/>
    <property type="project" value="TreeGrafter"/>
</dbReference>
<keyword evidence="2 4" id="KW-0238">DNA-binding</keyword>
<comment type="caution">
    <text evidence="6">The sequence shown here is derived from an EMBL/GenBank/DDBJ whole genome shotgun (WGS) entry which is preliminary data.</text>
</comment>
<dbReference type="InterPro" id="IPR050109">
    <property type="entry name" value="HTH-type_TetR-like_transc_reg"/>
</dbReference>
<dbReference type="RefSeq" id="WP_128234173.1">
    <property type="nucleotide sequence ID" value="NZ_SAUY01000067.1"/>
</dbReference>
<reference evidence="6 7" key="2">
    <citation type="submission" date="2019-01" db="EMBL/GenBank/DDBJ databases">
        <authorList>
            <person name="Li Y."/>
        </authorList>
    </citation>
    <scope>NUCLEOTIDE SEQUENCE [LARGE SCALE GENOMIC DNA]</scope>
    <source>
        <strain evidence="6 7">07D10-4-3</strain>
    </source>
</reference>
<dbReference type="SUPFAM" id="SSF46689">
    <property type="entry name" value="Homeodomain-like"/>
    <property type="match status" value="1"/>
</dbReference>
<dbReference type="PROSITE" id="PS50977">
    <property type="entry name" value="HTH_TETR_2"/>
    <property type="match status" value="1"/>
</dbReference>
<feature type="domain" description="HTH tetR-type" evidence="5">
    <location>
        <begin position="13"/>
        <end position="73"/>
    </location>
</feature>
<name>A0A443JYE6_9RHOB</name>
<evidence type="ECO:0000256" key="1">
    <source>
        <dbReference type="ARBA" id="ARBA00023015"/>
    </source>
</evidence>
<dbReference type="PANTHER" id="PTHR30055:SF146">
    <property type="entry name" value="HTH-TYPE TRANSCRIPTIONAL DUAL REGULATOR CECR"/>
    <property type="match status" value="1"/>
</dbReference>
<evidence type="ECO:0000259" key="5">
    <source>
        <dbReference type="PROSITE" id="PS50977"/>
    </source>
</evidence>
<dbReference type="InterPro" id="IPR001647">
    <property type="entry name" value="HTH_TetR"/>
</dbReference>
<dbReference type="PANTHER" id="PTHR30055">
    <property type="entry name" value="HTH-TYPE TRANSCRIPTIONAL REGULATOR RUTR"/>
    <property type="match status" value="1"/>
</dbReference>
<dbReference type="SUPFAM" id="SSF48498">
    <property type="entry name" value="Tetracyclin repressor-like, C-terminal domain"/>
    <property type="match status" value="1"/>
</dbReference>
<dbReference type="Proteomes" id="UP000284451">
    <property type="component" value="Unassembled WGS sequence"/>
</dbReference>
<proteinExistence type="predicted"/>
<reference evidence="6 7" key="1">
    <citation type="submission" date="2019-01" db="EMBL/GenBank/DDBJ databases">
        <title>Sinorhodobacter populi sp. nov. isolated from the symptomatic bark tissue of Populus euramericana canker.</title>
        <authorList>
            <person name="Xu G."/>
        </authorList>
    </citation>
    <scope>NUCLEOTIDE SEQUENCE [LARGE SCALE GENOMIC DNA]</scope>
    <source>
        <strain evidence="6 7">07D10-4-3</strain>
    </source>
</reference>
<dbReference type="InterPro" id="IPR039536">
    <property type="entry name" value="TetR_C_Proteobacteria"/>
</dbReference>
<protein>
    <submittedName>
        <fullName evidence="6">TetR/AcrR family transcriptional regulator</fullName>
    </submittedName>
</protein>
<feature type="DNA-binding region" description="H-T-H motif" evidence="4">
    <location>
        <begin position="36"/>
        <end position="55"/>
    </location>
</feature>
<keyword evidence="1" id="KW-0805">Transcription regulation</keyword>
<evidence type="ECO:0000256" key="4">
    <source>
        <dbReference type="PROSITE-ProRule" id="PRU00335"/>
    </source>
</evidence>
<dbReference type="InterPro" id="IPR009057">
    <property type="entry name" value="Homeodomain-like_sf"/>
</dbReference>
<evidence type="ECO:0000256" key="2">
    <source>
        <dbReference type="ARBA" id="ARBA00023125"/>
    </source>
</evidence>